<dbReference type="PANTHER" id="PTHR23407:SF1">
    <property type="entry name" value="5-FORMYLTETRAHYDROFOLATE CYCLO-LIGASE"/>
    <property type="match status" value="1"/>
</dbReference>
<dbReference type="PIRSF" id="PIRSF006806">
    <property type="entry name" value="FTHF_cligase"/>
    <property type="match status" value="1"/>
</dbReference>
<dbReference type="NCBIfam" id="TIGR02727">
    <property type="entry name" value="MTHFS_bact"/>
    <property type="match status" value="1"/>
</dbReference>
<keyword evidence="4" id="KW-0479">Metal-binding</keyword>
<dbReference type="EMBL" id="JAYLLN010000005">
    <property type="protein sequence ID" value="MEI5984055.1"/>
    <property type="molecule type" value="Genomic_DNA"/>
</dbReference>
<evidence type="ECO:0000256" key="1">
    <source>
        <dbReference type="ARBA" id="ARBA00010638"/>
    </source>
</evidence>
<dbReference type="GO" id="GO:0030272">
    <property type="term" value="F:5-formyltetrahydrofolate cyclo-ligase activity"/>
    <property type="evidence" value="ECO:0007669"/>
    <property type="project" value="UniProtKB-EC"/>
</dbReference>
<comment type="cofactor">
    <cofactor evidence="4">
        <name>Mg(2+)</name>
        <dbReference type="ChEBI" id="CHEBI:18420"/>
    </cofactor>
</comment>
<evidence type="ECO:0000256" key="3">
    <source>
        <dbReference type="ARBA" id="ARBA00022840"/>
    </source>
</evidence>
<keyword evidence="4" id="KW-0460">Magnesium</keyword>
<organism evidence="5 6">
    <name type="scientific">Sphingobacterium tenebrionis</name>
    <dbReference type="NCBI Taxonomy" id="3111775"/>
    <lineage>
        <taxon>Bacteria</taxon>
        <taxon>Pseudomonadati</taxon>
        <taxon>Bacteroidota</taxon>
        <taxon>Sphingobacteriia</taxon>
        <taxon>Sphingobacteriales</taxon>
        <taxon>Sphingobacteriaceae</taxon>
        <taxon>Sphingobacterium</taxon>
    </lineage>
</organism>
<comment type="similarity">
    <text evidence="1 4">Belongs to the 5-formyltetrahydrofolate cyclo-ligase family.</text>
</comment>
<evidence type="ECO:0000313" key="6">
    <source>
        <dbReference type="Proteomes" id="UP001363035"/>
    </source>
</evidence>
<protein>
    <recommendedName>
        <fullName evidence="4">5-formyltetrahydrofolate cyclo-ligase</fullName>
        <ecNumber evidence="4">6.3.3.2</ecNumber>
    </recommendedName>
</protein>
<comment type="catalytic activity">
    <reaction evidence="4">
        <text>(6S)-5-formyl-5,6,7,8-tetrahydrofolate + ATP = (6R)-5,10-methenyltetrahydrofolate + ADP + phosphate</text>
        <dbReference type="Rhea" id="RHEA:10488"/>
        <dbReference type="ChEBI" id="CHEBI:30616"/>
        <dbReference type="ChEBI" id="CHEBI:43474"/>
        <dbReference type="ChEBI" id="CHEBI:57455"/>
        <dbReference type="ChEBI" id="CHEBI:57457"/>
        <dbReference type="ChEBI" id="CHEBI:456216"/>
        <dbReference type="EC" id="6.3.3.2"/>
    </reaction>
</comment>
<dbReference type="EC" id="6.3.3.2" evidence="4"/>
<dbReference type="InterPro" id="IPR024185">
    <property type="entry name" value="FTHF_cligase-like_sf"/>
</dbReference>
<dbReference type="Gene3D" id="3.40.50.10420">
    <property type="entry name" value="NagB/RpiA/CoA transferase-like"/>
    <property type="match status" value="1"/>
</dbReference>
<keyword evidence="2 4" id="KW-0547">Nucleotide-binding</keyword>
<dbReference type="Proteomes" id="UP001363035">
    <property type="component" value="Unassembled WGS sequence"/>
</dbReference>
<keyword evidence="6" id="KW-1185">Reference proteome</keyword>
<evidence type="ECO:0000256" key="4">
    <source>
        <dbReference type="RuleBase" id="RU361279"/>
    </source>
</evidence>
<dbReference type="Pfam" id="PF01812">
    <property type="entry name" value="5-FTHF_cyc-lig"/>
    <property type="match status" value="1"/>
</dbReference>
<evidence type="ECO:0000256" key="2">
    <source>
        <dbReference type="ARBA" id="ARBA00022741"/>
    </source>
</evidence>
<comment type="caution">
    <text evidence="5">The sequence shown here is derived from an EMBL/GenBank/DDBJ whole genome shotgun (WGS) entry which is preliminary data.</text>
</comment>
<dbReference type="InterPro" id="IPR002698">
    <property type="entry name" value="FTHF_cligase"/>
</dbReference>
<dbReference type="InterPro" id="IPR037171">
    <property type="entry name" value="NagB/RpiA_transferase-like"/>
</dbReference>
<evidence type="ECO:0000313" key="5">
    <source>
        <dbReference type="EMBL" id="MEI5984055.1"/>
    </source>
</evidence>
<keyword evidence="5" id="KW-0436">Ligase</keyword>
<dbReference type="PANTHER" id="PTHR23407">
    <property type="entry name" value="ATPASE INHIBITOR/5-FORMYLTETRAHYDROFOLATE CYCLO-LIGASE"/>
    <property type="match status" value="1"/>
</dbReference>
<dbReference type="RefSeq" id="WP_336557316.1">
    <property type="nucleotide sequence ID" value="NZ_JAYLLN010000005.1"/>
</dbReference>
<reference evidence="5 6" key="1">
    <citation type="submission" date="2024-01" db="EMBL/GenBank/DDBJ databases">
        <title>Sphingobacterium tenebrionis sp. nov., a novel endophyte isolated from tenebrio molitor intestines.</title>
        <authorList>
            <person name="Zhang C."/>
        </authorList>
    </citation>
    <scope>NUCLEOTIDE SEQUENCE [LARGE SCALE GENOMIC DNA]</scope>
    <source>
        <strain evidence="5 6">PU5-4</strain>
    </source>
</reference>
<proteinExistence type="inferred from homology"/>
<name>A0ABU8I2V9_9SPHI</name>
<dbReference type="SUPFAM" id="SSF100950">
    <property type="entry name" value="NagB/RpiA/CoA transferase-like"/>
    <property type="match status" value="1"/>
</dbReference>
<keyword evidence="3 4" id="KW-0067">ATP-binding</keyword>
<accession>A0ABU8I2V9</accession>
<sequence>MNKADLRKTYKKKRNELSLEEVFSLDAQLFEQLTQYDWSGINYLHCYLSIEKFKEYHTLPFIEWIWANHPEITIVVSKSDFVSNELRHFTFYRDTPLELNAYGIPEPVISEEIAPFKMDAVLTPLLVVDKNGNRVGYGKGFYDRFFASCKPEVKKLGISYFEPVEKVSDVNEWDVPMDVVFTPLDTYYLK</sequence>
<gene>
    <name evidence="5" type="ORF">VJ786_03970</name>
</gene>